<dbReference type="OrthoDB" id="6200718at2"/>
<comment type="caution">
    <text evidence="1">The sequence shown here is derived from an EMBL/GenBank/DDBJ whole genome shotgun (WGS) entry which is preliminary data.</text>
</comment>
<proteinExistence type="predicted"/>
<dbReference type="AlphaFoldDB" id="A0A373FTY9"/>
<accession>A0A373FTY9</accession>
<dbReference type="EMBL" id="QURR01000001">
    <property type="protein sequence ID" value="RGE46905.1"/>
    <property type="molecule type" value="Genomic_DNA"/>
</dbReference>
<gene>
    <name evidence="1" type="ORF">DZC30_00345</name>
</gene>
<evidence type="ECO:0000313" key="2">
    <source>
        <dbReference type="Proteomes" id="UP000261948"/>
    </source>
</evidence>
<keyword evidence="2" id="KW-1185">Reference proteome</keyword>
<dbReference type="Proteomes" id="UP000261948">
    <property type="component" value="Unassembled WGS sequence"/>
</dbReference>
<evidence type="ECO:0000313" key="1">
    <source>
        <dbReference type="EMBL" id="RGE46905.1"/>
    </source>
</evidence>
<sequence length="183" mass="20618">MSSPLYFDDPEIGLSRSTSHPAFVRVAAEDFYYDCGDDFSPFGSDDGSDALAALEEWYQEQAPGKKPKPMRFLRQQLSDWDFPVPKDMLSRDDAAKTKWLARDDMNHSYLQSVCRAAVAVAFGQLKIAGAIDTDVLEQARLALKYQQWLNTVARAKHLDWEYGAQEAERLTLMTTALEQTQAG</sequence>
<organism evidence="1 2">
    <name type="scientific">Comamonas testosteroni</name>
    <name type="common">Pseudomonas testosteroni</name>
    <dbReference type="NCBI Taxonomy" id="285"/>
    <lineage>
        <taxon>Bacteria</taxon>
        <taxon>Pseudomonadati</taxon>
        <taxon>Pseudomonadota</taxon>
        <taxon>Betaproteobacteria</taxon>
        <taxon>Burkholderiales</taxon>
        <taxon>Comamonadaceae</taxon>
        <taxon>Comamonas</taxon>
    </lineage>
</organism>
<name>A0A373FTY9_COMTE</name>
<protein>
    <submittedName>
        <fullName evidence="1">MolR family transcriptional regulator</fullName>
    </submittedName>
</protein>
<reference evidence="1 2" key="1">
    <citation type="submission" date="2018-08" db="EMBL/GenBank/DDBJ databases">
        <title>Comamonas testosteroni strain SWCO2.</title>
        <authorList>
            <person name="Jiang N."/>
            <person name="Zhang X.Z."/>
        </authorList>
    </citation>
    <scope>NUCLEOTIDE SEQUENCE [LARGE SCALE GENOMIC DNA]</scope>
    <source>
        <strain evidence="1 2">SWCO2</strain>
    </source>
</reference>